<reference evidence="2" key="1">
    <citation type="submission" date="2021-01" db="EMBL/GenBank/DDBJ databases">
        <title>Whole genome shotgun sequence of Sphaerimonospora thailandensis NBRC 107569.</title>
        <authorList>
            <person name="Komaki H."/>
            <person name="Tamura T."/>
        </authorList>
    </citation>
    <scope>NUCLEOTIDE SEQUENCE</scope>
    <source>
        <strain evidence="2">NBRC 107569</strain>
    </source>
</reference>
<keyword evidence="1" id="KW-0812">Transmembrane</keyword>
<keyword evidence="1" id="KW-1133">Transmembrane helix</keyword>
<dbReference type="Proteomes" id="UP000610966">
    <property type="component" value="Unassembled WGS sequence"/>
</dbReference>
<evidence type="ECO:0000256" key="1">
    <source>
        <dbReference type="SAM" id="Phobius"/>
    </source>
</evidence>
<protein>
    <recommendedName>
        <fullName evidence="4">Integral membrane protein</fullName>
    </recommendedName>
</protein>
<organism evidence="2 3">
    <name type="scientific">Sphaerimonospora thailandensis</name>
    <dbReference type="NCBI Taxonomy" id="795644"/>
    <lineage>
        <taxon>Bacteria</taxon>
        <taxon>Bacillati</taxon>
        <taxon>Actinomycetota</taxon>
        <taxon>Actinomycetes</taxon>
        <taxon>Streptosporangiales</taxon>
        <taxon>Streptosporangiaceae</taxon>
        <taxon>Sphaerimonospora</taxon>
    </lineage>
</organism>
<proteinExistence type="predicted"/>
<accession>A0A8J3W0Z5</accession>
<evidence type="ECO:0000313" key="3">
    <source>
        <dbReference type="Proteomes" id="UP000610966"/>
    </source>
</evidence>
<feature type="transmembrane region" description="Helical" evidence="1">
    <location>
        <begin position="128"/>
        <end position="145"/>
    </location>
</feature>
<name>A0A8J3W0Z5_9ACTN</name>
<comment type="caution">
    <text evidence="2">The sequence shown here is derived from an EMBL/GenBank/DDBJ whole genome shotgun (WGS) entry which is preliminary data.</text>
</comment>
<evidence type="ECO:0008006" key="4">
    <source>
        <dbReference type="Google" id="ProtNLM"/>
    </source>
</evidence>
<feature type="transmembrane region" description="Helical" evidence="1">
    <location>
        <begin position="38"/>
        <end position="60"/>
    </location>
</feature>
<feature type="transmembrane region" description="Helical" evidence="1">
    <location>
        <begin position="72"/>
        <end position="93"/>
    </location>
</feature>
<dbReference type="AlphaFoldDB" id="A0A8J3W0Z5"/>
<keyword evidence="3" id="KW-1185">Reference proteome</keyword>
<keyword evidence="1" id="KW-0472">Membrane</keyword>
<sequence>MSVADQAPPPHASVPGRGYLRVGLGGVISRSADRPVTVTVAAAVLAAQGLLVLTLGGYVAVETLIGKPTDTITSLAVAGFGLLAGAGLLWVAYGLWRVLRWSRGPAVVTQIFALPVAVTLIQSGQYGYGVPLVAAAAVALVAVLAPTSTRALMGEDGRPGT</sequence>
<dbReference type="EMBL" id="BOOG01000046">
    <property type="protein sequence ID" value="GIH72152.1"/>
    <property type="molecule type" value="Genomic_DNA"/>
</dbReference>
<evidence type="ECO:0000313" key="2">
    <source>
        <dbReference type="EMBL" id="GIH72152.1"/>
    </source>
</evidence>
<feature type="transmembrane region" description="Helical" evidence="1">
    <location>
        <begin position="105"/>
        <end position="122"/>
    </location>
</feature>
<gene>
    <name evidence="2" type="ORF">Mth01_44050</name>
</gene>